<dbReference type="EC" id="3.5.1.108" evidence="4"/>
<evidence type="ECO:0000256" key="6">
    <source>
        <dbReference type="ARBA" id="ARBA00022556"/>
    </source>
</evidence>
<keyword evidence="9" id="KW-0378">Hydrolase</keyword>
<dbReference type="Proteomes" id="UP000030106">
    <property type="component" value="Unassembled WGS sequence"/>
</dbReference>
<dbReference type="AlphaFoldDB" id="A0A0A2V396"/>
<dbReference type="SMART" id="SM00865">
    <property type="entry name" value="Tubulin_C"/>
    <property type="match status" value="1"/>
</dbReference>
<dbReference type="Pfam" id="PF12327">
    <property type="entry name" value="FtsZ_C"/>
    <property type="match status" value="1"/>
</dbReference>
<evidence type="ECO:0000256" key="5">
    <source>
        <dbReference type="ARBA" id="ARBA00022516"/>
    </source>
</evidence>
<dbReference type="HAMAP" id="MF_00388">
    <property type="entry name" value="LpxC"/>
    <property type="match status" value="1"/>
</dbReference>
<dbReference type="Pfam" id="PF03331">
    <property type="entry name" value="LpxC"/>
    <property type="match status" value="1"/>
</dbReference>
<reference evidence="16 17" key="1">
    <citation type="submission" date="2012-10" db="EMBL/GenBank/DDBJ databases">
        <title>Genome sequencing and analysis of entomopathogenic fungi Beauveria bassiana D1-5.</title>
        <authorList>
            <person name="Li Q."/>
            <person name="Wang L."/>
            <person name="Zhang Z."/>
            <person name="Wang Q."/>
            <person name="Ren J."/>
            <person name="Wang M."/>
            <person name="Xu W."/>
            <person name="Wang J."/>
            <person name="Lu Y."/>
            <person name="Du Q."/>
            <person name="Sun Z."/>
        </authorList>
    </citation>
    <scope>NUCLEOTIDE SEQUENCE [LARGE SCALE GENOMIC DNA]</scope>
    <source>
        <strain evidence="16 17">D1-5</strain>
    </source>
</reference>
<feature type="domain" description="Tubulin/FtsZ 2-layer sandwich" evidence="15">
    <location>
        <begin position="1"/>
        <end position="108"/>
    </location>
</feature>
<dbReference type="GO" id="GO:2001289">
    <property type="term" value="P:lipid X metabolic process"/>
    <property type="evidence" value="ECO:0007669"/>
    <property type="project" value="UniProtKB-ARBA"/>
</dbReference>
<evidence type="ECO:0000256" key="8">
    <source>
        <dbReference type="ARBA" id="ARBA00022741"/>
    </source>
</evidence>
<dbReference type="UniPathway" id="UPA00359">
    <property type="reaction ID" value="UER00478"/>
</dbReference>
<dbReference type="InterPro" id="IPR020568">
    <property type="entry name" value="Ribosomal_Su5_D2-typ_SF"/>
</dbReference>
<keyword evidence="11" id="KW-0443">Lipid metabolism</keyword>
<evidence type="ECO:0000256" key="10">
    <source>
        <dbReference type="ARBA" id="ARBA00022833"/>
    </source>
</evidence>
<proteinExistence type="inferred from homology"/>
<dbReference type="HOGENOM" id="CLU_539657_0_0_1"/>
<accession>A0A0A2V396</accession>
<dbReference type="InterPro" id="IPR018316">
    <property type="entry name" value="Tubulin/FtsZ_2-layer-sand-dom"/>
</dbReference>
<evidence type="ECO:0000313" key="17">
    <source>
        <dbReference type="Proteomes" id="UP000030106"/>
    </source>
</evidence>
<evidence type="ECO:0000256" key="14">
    <source>
        <dbReference type="ARBA" id="ARBA00024987"/>
    </source>
</evidence>
<keyword evidence="5" id="KW-0444">Lipid biosynthesis</keyword>
<dbReference type="InterPro" id="IPR037103">
    <property type="entry name" value="Tubulin/FtsZ-like_C"/>
</dbReference>
<keyword evidence="8" id="KW-0547">Nucleotide-binding</keyword>
<dbReference type="STRING" id="1245745.A0A0A2V396"/>
<organism evidence="16 17">
    <name type="scientific">Beauveria bassiana D1-5</name>
    <dbReference type="NCBI Taxonomy" id="1245745"/>
    <lineage>
        <taxon>Eukaryota</taxon>
        <taxon>Fungi</taxon>
        <taxon>Dikarya</taxon>
        <taxon>Ascomycota</taxon>
        <taxon>Pezizomycotina</taxon>
        <taxon>Sordariomycetes</taxon>
        <taxon>Hypocreomycetidae</taxon>
        <taxon>Hypocreales</taxon>
        <taxon>Cordycipitaceae</taxon>
        <taxon>Beauveria</taxon>
    </lineage>
</organism>
<evidence type="ECO:0000256" key="4">
    <source>
        <dbReference type="ARBA" id="ARBA00012745"/>
    </source>
</evidence>
<name>A0A0A2V396_BEABA</name>
<comment type="caution">
    <text evidence="16">The sequence shown here is derived from an EMBL/GenBank/DDBJ whole genome shotgun (WGS) entry which is preliminary data.</text>
</comment>
<evidence type="ECO:0000313" key="16">
    <source>
        <dbReference type="EMBL" id="KGQ02221.1"/>
    </source>
</evidence>
<dbReference type="InterPro" id="IPR011334">
    <property type="entry name" value="UDP-acyl_GlcNac_deAcase_C"/>
</dbReference>
<dbReference type="Gene3D" id="3.30.1330.20">
    <property type="entry name" value="Tubulin/FtsZ, C-terminal domain"/>
    <property type="match status" value="1"/>
</dbReference>
<sequence>MGEQGQAMMGTASASGADRARVAAEHAIACPLLEGVDLNGARGVLVNITASRSLKMRETREIMETIRSYASDDATVIFGTAYDESMGENLRVTVVATGLGRAQARPQLVQTTAEVLRTGTDNMPMGTMPAAGQGDYRNLDMPSVMRNPRSQASAQVRALESSGMDHFDIPAFLQLQYVSYAGNLLSSCRLPGSKYLSLMFRQRSIQNLVRTTGVGVHSGRRVELTLRPAAPNTGIVFHRVDLPEVVDLPAQATGVGDTRMASVLQQGNVRVSTVEHLMSALAGLGIDNLHIDLTAEEVPIMDGSAATFVYLLRSAGIVEQNAPKQFIRVLKTVEVREGEGRNEKWARLEPHEGYALAFSIDFRHPAIDSTANFAEIDFATHSYVREIARARTFGFVNEVEALRSMGLARGGSLDNAIVMDEYRVLNSDGLRYDDEFVKHKILDAIGDLYLLGKPLVARYVACKSGHGLNNQLARALLAQRDAWELVTYESQAEAPQAFRHEWQLA</sequence>
<evidence type="ECO:0000256" key="7">
    <source>
        <dbReference type="ARBA" id="ARBA00022723"/>
    </source>
</evidence>
<comment type="cofactor">
    <cofactor evidence="1">
        <name>Zn(2+)</name>
        <dbReference type="ChEBI" id="CHEBI:29105"/>
    </cofactor>
</comment>
<dbReference type="PANTHER" id="PTHR33694">
    <property type="entry name" value="UDP-3-O-ACYL-N-ACETYLGLUCOSAMINE DEACETYLASE 1, MITOCHONDRIAL-RELATED"/>
    <property type="match status" value="1"/>
</dbReference>
<comment type="similarity">
    <text evidence="3">Belongs to the LpxC family.</text>
</comment>
<keyword evidence="6" id="KW-0441">Lipid A biosynthesis</keyword>
<evidence type="ECO:0000256" key="3">
    <source>
        <dbReference type="ARBA" id="ARBA00006170"/>
    </source>
</evidence>
<keyword evidence="10" id="KW-0862">Zinc</keyword>
<gene>
    <name evidence="16" type="ORF">BBAD15_g12570</name>
</gene>
<dbReference type="GO" id="GO:0046872">
    <property type="term" value="F:metal ion binding"/>
    <property type="evidence" value="ECO:0007669"/>
    <property type="project" value="UniProtKB-KW"/>
</dbReference>
<dbReference type="PANTHER" id="PTHR33694:SF1">
    <property type="entry name" value="UDP-3-O-ACYL-N-ACETYLGLUCOSAMINE DEACETYLASE 1, MITOCHONDRIAL-RELATED"/>
    <property type="match status" value="1"/>
</dbReference>
<dbReference type="InterPro" id="IPR004463">
    <property type="entry name" value="UDP-acyl_GlcNac_deAcase"/>
</dbReference>
<dbReference type="GO" id="GO:0103117">
    <property type="term" value="F:UDP-3-O-acyl-N-acetylglucosamine deacetylase activity"/>
    <property type="evidence" value="ECO:0007669"/>
    <property type="project" value="UniProtKB-EC"/>
</dbReference>
<evidence type="ECO:0000256" key="13">
    <source>
        <dbReference type="ARBA" id="ARBA00024535"/>
    </source>
</evidence>
<dbReference type="Gene3D" id="3.30.230.20">
    <property type="entry name" value="lpxc deacetylase, domain 1"/>
    <property type="match status" value="1"/>
</dbReference>
<evidence type="ECO:0000256" key="9">
    <source>
        <dbReference type="ARBA" id="ARBA00022801"/>
    </source>
</evidence>
<keyword evidence="7" id="KW-0479">Metal-binding</keyword>
<dbReference type="InterPro" id="IPR024757">
    <property type="entry name" value="FtsZ_C"/>
</dbReference>
<dbReference type="InterPro" id="IPR015870">
    <property type="entry name" value="UDP-acyl_N-AcGlcN_deAcase_N"/>
</dbReference>
<comment type="pathway">
    <text evidence="2">Glycolipid biosynthesis; lipid IV(A) biosynthesis; lipid IV(A) from (3R)-3-hydroxytetradecanoyl-[acyl-carrier-protein] and UDP-N-acetyl-alpha-D-glucosamine: step 2/6.</text>
</comment>
<protein>
    <recommendedName>
        <fullName evidence="4">UDP-3-O-acyl-N-acetylglucosamine deacetylase</fullName>
        <ecNumber evidence="4">3.5.1.108</ecNumber>
    </recommendedName>
</protein>
<dbReference type="GO" id="GO:0016020">
    <property type="term" value="C:membrane"/>
    <property type="evidence" value="ECO:0007669"/>
    <property type="project" value="GOC"/>
</dbReference>
<evidence type="ECO:0000259" key="15">
    <source>
        <dbReference type="SMART" id="SM00865"/>
    </source>
</evidence>
<evidence type="ECO:0000256" key="12">
    <source>
        <dbReference type="ARBA" id="ARBA00023134"/>
    </source>
</evidence>
<evidence type="ECO:0000256" key="11">
    <source>
        <dbReference type="ARBA" id="ARBA00023098"/>
    </source>
</evidence>
<dbReference type="SUPFAM" id="SSF55307">
    <property type="entry name" value="Tubulin C-terminal domain-like"/>
    <property type="match status" value="1"/>
</dbReference>
<comment type="function">
    <text evidence="14">Involved in the biosynthesis of lipid A, a phosphorylated glycolipid that in bacteria anchors the lipopolysaccharide to the outer membrane of the cell. Lipid A-like molecules in plants may serve as structural components of the outer membranes of mitochondria and/or chloroplasts, or may be involved in signal transduction or plant defense responses.</text>
</comment>
<dbReference type="NCBIfam" id="TIGR00325">
    <property type="entry name" value="lpxC"/>
    <property type="match status" value="1"/>
</dbReference>
<dbReference type="InterPro" id="IPR008280">
    <property type="entry name" value="Tub_FtsZ_C"/>
</dbReference>
<evidence type="ECO:0000256" key="2">
    <source>
        <dbReference type="ARBA" id="ARBA00005002"/>
    </source>
</evidence>
<dbReference type="GO" id="GO:0009245">
    <property type="term" value="P:lipid A biosynthetic process"/>
    <property type="evidence" value="ECO:0007669"/>
    <property type="project" value="UniProtKB-KW"/>
</dbReference>
<dbReference type="SUPFAM" id="SSF54211">
    <property type="entry name" value="Ribosomal protein S5 domain 2-like"/>
    <property type="match status" value="2"/>
</dbReference>
<comment type="catalytic activity">
    <reaction evidence="13">
        <text>a UDP-3-O-[(3R)-3-hydroxyacyl]-N-acetyl-alpha-D-glucosamine + H2O = a UDP-3-O-[(3R)-3-hydroxyacyl]-alpha-D-glucosamine + acetate</text>
        <dbReference type="Rhea" id="RHEA:67816"/>
        <dbReference type="ChEBI" id="CHEBI:15377"/>
        <dbReference type="ChEBI" id="CHEBI:30089"/>
        <dbReference type="ChEBI" id="CHEBI:137740"/>
        <dbReference type="ChEBI" id="CHEBI:173225"/>
        <dbReference type="EC" id="3.5.1.108"/>
    </reaction>
</comment>
<dbReference type="GO" id="GO:0005525">
    <property type="term" value="F:GTP binding"/>
    <property type="evidence" value="ECO:0007669"/>
    <property type="project" value="UniProtKB-KW"/>
</dbReference>
<evidence type="ECO:0000256" key="1">
    <source>
        <dbReference type="ARBA" id="ARBA00001947"/>
    </source>
</evidence>
<dbReference type="EMBL" id="ANFO01001742">
    <property type="protein sequence ID" value="KGQ02221.1"/>
    <property type="molecule type" value="Genomic_DNA"/>
</dbReference>
<dbReference type="Gene3D" id="3.30.1700.10">
    <property type="entry name" value="lpxc deacetylase, domain 2"/>
    <property type="match status" value="1"/>
</dbReference>
<keyword evidence="12" id="KW-0342">GTP-binding</keyword>